<dbReference type="PROSITE" id="PS50995">
    <property type="entry name" value="HTH_MARR_2"/>
    <property type="match status" value="1"/>
</dbReference>
<proteinExistence type="predicted"/>
<dbReference type="InterPro" id="IPR036388">
    <property type="entry name" value="WH-like_DNA-bd_sf"/>
</dbReference>
<dbReference type="EMBL" id="JAJNOR010000010">
    <property type="protein sequence ID" value="MCD2493635.1"/>
    <property type="molecule type" value="Genomic_DNA"/>
</dbReference>
<dbReference type="InterPro" id="IPR036390">
    <property type="entry name" value="WH_DNA-bd_sf"/>
</dbReference>
<keyword evidence="3" id="KW-1185">Reference proteome</keyword>
<protein>
    <recommendedName>
        <fullName evidence="1">HTH marR-type domain-containing protein</fullName>
    </recommendedName>
</protein>
<accession>A0AAP2RLT4</accession>
<evidence type="ECO:0000313" key="3">
    <source>
        <dbReference type="Proteomes" id="UP001299265"/>
    </source>
</evidence>
<name>A0AAP2RLT4_9FIRM</name>
<feature type="domain" description="HTH marR-type" evidence="1">
    <location>
        <begin position="1"/>
        <end position="147"/>
    </location>
</feature>
<organism evidence="2 3">
    <name type="scientific">Lientehia hominis</name>
    <dbReference type="NCBI Taxonomy" id="2897778"/>
    <lineage>
        <taxon>Bacteria</taxon>
        <taxon>Bacillati</taxon>
        <taxon>Bacillota</taxon>
        <taxon>Clostridia</taxon>
        <taxon>Lachnospirales</taxon>
        <taxon>Lachnospiraceae</taxon>
        <taxon>Lientehia</taxon>
    </lineage>
</organism>
<dbReference type="InterPro" id="IPR000835">
    <property type="entry name" value="HTH_MarR-typ"/>
</dbReference>
<evidence type="ECO:0000259" key="1">
    <source>
        <dbReference type="PROSITE" id="PS50995"/>
    </source>
</evidence>
<dbReference type="SUPFAM" id="SSF46785">
    <property type="entry name" value="Winged helix' DNA-binding domain"/>
    <property type="match status" value="1"/>
</dbReference>
<dbReference type="GO" id="GO:0003700">
    <property type="term" value="F:DNA-binding transcription factor activity"/>
    <property type="evidence" value="ECO:0007669"/>
    <property type="project" value="InterPro"/>
</dbReference>
<evidence type="ECO:0000313" key="2">
    <source>
        <dbReference type="EMBL" id="MCD2493635.1"/>
    </source>
</evidence>
<dbReference type="Gene3D" id="1.10.10.10">
    <property type="entry name" value="Winged helix-like DNA-binding domain superfamily/Winged helix DNA-binding domain"/>
    <property type="match status" value="1"/>
</dbReference>
<sequence>MFFPADKITAKAYVYGMIFTLSNRMQCVGDRRGEEVTTMQCFMMANLMLYEDYQLNLGQMAQLLGTSRQNARKTADLLMKKGYMDLQRDKLDGRNIRAALTERGKNYYIEREKRESGYLEELFQGFDEELIKEMKRGLTDLHENVMKYEQKHSEKEN</sequence>
<dbReference type="Proteomes" id="UP001299265">
    <property type="component" value="Unassembled WGS sequence"/>
</dbReference>
<dbReference type="RefSeq" id="WP_231063474.1">
    <property type="nucleotide sequence ID" value="NZ_JAJNOR010000010.1"/>
</dbReference>
<comment type="caution">
    <text evidence="2">The sequence shown here is derived from an EMBL/GenBank/DDBJ whole genome shotgun (WGS) entry which is preliminary data.</text>
</comment>
<dbReference type="AlphaFoldDB" id="A0AAP2RLT4"/>
<gene>
    <name evidence="2" type="ORF">LQE92_13560</name>
</gene>
<reference evidence="2 3" key="1">
    <citation type="submission" date="2021-11" db="EMBL/GenBank/DDBJ databases">
        <title>Lacrimispora sp. nov. NSJ-141 isolated from human feces.</title>
        <authorList>
            <person name="Abdugheni R."/>
        </authorList>
    </citation>
    <scope>NUCLEOTIDE SEQUENCE [LARGE SCALE GENOMIC DNA]</scope>
    <source>
        <strain evidence="2 3">NSJ-141</strain>
    </source>
</reference>
<dbReference type="SMART" id="SM00347">
    <property type="entry name" value="HTH_MARR"/>
    <property type="match status" value="1"/>
</dbReference>